<gene>
    <name evidence="5" type="ordered locus">BN6_54330</name>
</gene>
<keyword evidence="3" id="KW-0378">Hydrolase</keyword>
<dbReference type="Gene3D" id="3.40.50.1820">
    <property type="entry name" value="alpha/beta hydrolase"/>
    <property type="match status" value="1"/>
</dbReference>
<comment type="similarity">
    <text evidence="1">Belongs to the peptidase S33 family.</text>
</comment>
<evidence type="ECO:0000256" key="3">
    <source>
        <dbReference type="ARBA" id="ARBA00022801"/>
    </source>
</evidence>
<sequence>MVPLSLIGLPTTASVRHGTPRTWRARALKTVQRSAGAGIPRRFTGVVIAVALAVAAAACGADPEGNAPSEDPPPVAAEVAATPRITWGTCPALAEGASRDPRLTCGTVEVPLDYRNPRGEKIEVAVSKLPTAKSGDRRGVLLLNPGGPALAGLDTPGVVAPTLPPSVVAAYDLIGFDPRGVQHSTPQSCGLDDPSLAGLFPYPAADGSITANVDHARTDAERCATSAGEKLRYFTTANTARDMDRIRAALGEEKISYWGQSYGTYLGTVYASLFPDRADRVVLEGNVDPTKVWAGAKDNWGKAMSERFPDAAKVAAAQHATLRLGGTVDEVTRTYLALADRLDRTPAPVPGTPLALTGAMLRTVTYSLLLHNDTLPVLAQFWKAAAGLADGTPTEADRQVLQQVFTAPPPTPGVPADNQATMFLALTCGDAQWPNDVDQYARRTAEDRAAWPLTAGMPANIWPCAFWPKPIEKPVRVTDKGPRNTLILQNRRDNATPWEDGLGLYKVLGERAAFVGAEHGGHYVYNQGSTCVDEATVTFLTTGRLPDKKLHCTDITPQ</sequence>
<dbReference type="KEGG" id="sesp:BN6_54330"/>
<reference evidence="5 6" key="1">
    <citation type="journal article" date="2012" name="BMC Genomics">
        <title>Complete genome sequence of Saccharothrix espanaensis DSM 44229T and comparison to the other completely sequenced Pseudonocardiaceae.</title>
        <authorList>
            <person name="Strobel T."/>
            <person name="Al-Dilaimi A."/>
            <person name="Blom J."/>
            <person name="Gessner A."/>
            <person name="Kalinowski J."/>
            <person name="Luzhetska M."/>
            <person name="Puhler A."/>
            <person name="Szczepanowski R."/>
            <person name="Bechthold A."/>
            <person name="Ruckert C."/>
        </authorList>
    </citation>
    <scope>NUCLEOTIDE SEQUENCE [LARGE SCALE GENOMIC DNA]</scope>
    <source>
        <strain evidence="6">ATCC 51144 / DSM 44229 / JCM 9112 / NBRC 15066 / NRRL 15764</strain>
    </source>
</reference>
<dbReference type="PANTHER" id="PTHR43248">
    <property type="entry name" value="2-SUCCINYL-6-HYDROXY-2,4-CYCLOHEXADIENE-1-CARBOXYLATE SYNTHASE"/>
    <property type="match status" value="1"/>
</dbReference>
<evidence type="ECO:0000256" key="2">
    <source>
        <dbReference type="ARBA" id="ARBA00022729"/>
    </source>
</evidence>
<dbReference type="PANTHER" id="PTHR43248:SF29">
    <property type="entry name" value="TRIPEPTIDYL AMINOPEPTIDASE"/>
    <property type="match status" value="1"/>
</dbReference>
<dbReference type="InterPro" id="IPR000073">
    <property type="entry name" value="AB_hydrolase_1"/>
</dbReference>
<accession>K0K529</accession>
<proteinExistence type="inferred from homology"/>
<dbReference type="GO" id="GO:0016787">
    <property type="term" value="F:hydrolase activity"/>
    <property type="evidence" value="ECO:0007669"/>
    <property type="project" value="UniProtKB-KW"/>
</dbReference>
<evidence type="ECO:0000313" key="5">
    <source>
        <dbReference type="EMBL" id="CCH32692.1"/>
    </source>
</evidence>
<keyword evidence="6" id="KW-1185">Reference proteome</keyword>
<dbReference type="BioCyc" id="SESP1179773:BN6_RS26255-MONOMER"/>
<protein>
    <submittedName>
        <fullName evidence="5">Secreted protein</fullName>
    </submittedName>
</protein>
<feature type="domain" description="AB hydrolase-1" evidence="4">
    <location>
        <begin position="140"/>
        <end position="525"/>
    </location>
</feature>
<organism evidence="5 6">
    <name type="scientific">Saccharothrix espanaensis (strain ATCC 51144 / DSM 44229 / JCM 9112 / NBRC 15066 / NRRL 15764)</name>
    <dbReference type="NCBI Taxonomy" id="1179773"/>
    <lineage>
        <taxon>Bacteria</taxon>
        <taxon>Bacillati</taxon>
        <taxon>Actinomycetota</taxon>
        <taxon>Actinomycetes</taxon>
        <taxon>Pseudonocardiales</taxon>
        <taxon>Pseudonocardiaceae</taxon>
        <taxon>Saccharothrix</taxon>
    </lineage>
</organism>
<dbReference type="Proteomes" id="UP000006281">
    <property type="component" value="Chromosome"/>
</dbReference>
<dbReference type="STRING" id="1179773.BN6_54330"/>
<dbReference type="SUPFAM" id="SSF53474">
    <property type="entry name" value="alpha/beta-Hydrolases"/>
    <property type="match status" value="1"/>
</dbReference>
<evidence type="ECO:0000313" key="6">
    <source>
        <dbReference type="Proteomes" id="UP000006281"/>
    </source>
</evidence>
<dbReference type="Pfam" id="PF00561">
    <property type="entry name" value="Abhydrolase_1"/>
    <property type="match status" value="1"/>
</dbReference>
<dbReference type="PATRIC" id="fig|1179773.3.peg.5475"/>
<dbReference type="InterPro" id="IPR029058">
    <property type="entry name" value="AB_hydrolase_fold"/>
</dbReference>
<dbReference type="AlphaFoldDB" id="K0K529"/>
<dbReference type="InterPro" id="IPR051601">
    <property type="entry name" value="Serine_prot/Carboxylest_S33"/>
</dbReference>
<dbReference type="EMBL" id="HE804045">
    <property type="protein sequence ID" value="CCH32692.1"/>
    <property type="molecule type" value="Genomic_DNA"/>
</dbReference>
<evidence type="ECO:0000256" key="1">
    <source>
        <dbReference type="ARBA" id="ARBA00010088"/>
    </source>
</evidence>
<evidence type="ECO:0000259" key="4">
    <source>
        <dbReference type="Pfam" id="PF00561"/>
    </source>
</evidence>
<keyword evidence="2" id="KW-0732">Signal</keyword>
<dbReference type="HOGENOM" id="CLU_013364_3_2_11"/>
<name>K0K529_SACES</name>
<dbReference type="eggNOG" id="COG0596">
    <property type="taxonomic scope" value="Bacteria"/>
</dbReference>